<reference evidence="8 9" key="1">
    <citation type="submission" date="2024-04" db="EMBL/GenBank/DDBJ databases">
        <authorList>
            <person name="Waldvogel A.-M."/>
            <person name="Schoenle A."/>
        </authorList>
    </citation>
    <scope>NUCLEOTIDE SEQUENCE [LARGE SCALE GENOMIC DNA]</scope>
</reference>
<keyword evidence="9" id="KW-1185">Reference proteome</keyword>
<accession>A0AAV2J4P2</accession>
<dbReference type="GO" id="GO:0005576">
    <property type="term" value="C:extracellular region"/>
    <property type="evidence" value="ECO:0007669"/>
    <property type="project" value="UniProtKB-SubCell"/>
</dbReference>
<evidence type="ECO:0000313" key="8">
    <source>
        <dbReference type="EMBL" id="CAL1571496.1"/>
    </source>
</evidence>
<sequence>MNLWLLLLSHALVVVSQDRYPDDETDPTEEPPTPPDSVCWTPWFDRDNPSGKGDYETIYHLRKENPGKICDKPLGIEVRTISGLPASSTGNNFYNRSPTFFSVSNLLNTSASAVRNATSYGC</sequence>
<feature type="signal peptide" evidence="6">
    <location>
        <begin position="1"/>
        <end position="16"/>
    </location>
</feature>
<dbReference type="PANTHER" id="PTHR15031">
    <property type="entry name" value="CARTILAGE INTERMEDIATE LAYER PROTEIN CLIP"/>
    <property type="match status" value="1"/>
</dbReference>
<evidence type="ECO:0000256" key="3">
    <source>
        <dbReference type="ARBA" id="ARBA00022729"/>
    </source>
</evidence>
<keyword evidence="2" id="KW-0964">Secreted</keyword>
<keyword evidence="4" id="KW-0325">Glycoprotein</keyword>
<dbReference type="Pfam" id="PF13330">
    <property type="entry name" value="Mucin2_WxxW"/>
    <property type="match status" value="1"/>
</dbReference>
<evidence type="ECO:0000313" key="9">
    <source>
        <dbReference type="Proteomes" id="UP001497482"/>
    </source>
</evidence>
<dbReference type="InterPro" id="IPR039675">
    <property type="entry name" value="CILP1/CILP2"/>
</dbReference>
<dbReference type="PANTHER" id="PTHR15031:SF4">
    <property type="entry name" value="CARTILAGE INTERMEDIATE LAYER PROTEIN 1"/>
    <property type="match status" value="1"/>
</dbReference>
<name>A0AAV2J4P2_KNICA</name>
<organism evidence="8 9">
    <name type="scientific">Knipowitschia caucasica</name>
    <name type="common">Caucasian dwarf goby</name>
    <name type="synonym">Pomatoschistus caucasicus</name>
    <dbReference type="NCBI Taxonomy" id="637954"/>
    <lineage>
        <taxon>Eukaryota</taxon>
        <taxon>Metazoa</taxon>
        <taxon>Chordata</taxon>
        <taxon>Craniata</taxon>
        <taxon>Vertebrata</taxon>
        <taxon>Euteleostomi</taxon>
        <taxon>Actinopterygii</taxon>
        <taxon>Neopterygii</taxon>
        <taxon>Teleostei</taxon>
        <taxon>Neoteleostei</taxon>
        <taxon>Acanthomorphata</taxon>
        <taxon>Gobiaria</taxon>
        <taxon>Gobiiformes</taxon>
        <taxon>Gobioidei</taxon>
        <taxon>Gobiidae</taxon>
        <taxon>Gobiinae</taxon>
        <taxon>Knipowitschia</taxon>
    </lineage>
</organism>
<evidence type="ECO:0000256" key="2">
    <source>
        <dbReference type="ARBA" id="ARBA00022525"/>
    </source>
</evidence>
<evidence type="ECO:0000256" key="1">
    <source>
        <dbReference type="ARBA" id="ARBA00004613"/>
    </source>
</evidence>
<feature type="chain" id="PRO_5043931899" description="WxxW domain-containing protein" evidence="6">
    <location>
        <begin position="17"/>
        <end position="122"/>
    </location>
</feature>
<comment type="subcellular location">
    <subcellularLocation>
        <location evidence="1">Secreted</location>
    </subcellularLocation>
</comment>
<protein>
    <recommendedName>
        <fullName evidence="7">WxxW domain-containing protein</fullName>
    </recommendedName>
</protein>
<feature type="region of interest" description="Disordered" evidence="5">
    <location>
        <begin position="19"/>
        <end position="43"/>
    </location>
</feature>
<dbReference type="AlphaFoldDB" id="A0AAV2J4P2"/>
<feature type="domain" description="WxxW" evidence="7">
    <location>
        <begin position="40"/>
        <end position="96"/>
    </location>
</feature>
<dbReference type="EMBL" id="OZ035832">
    <property type="protein sequence ID" value="CAL1571496.1"/>
    <property type="molecule type" value="Genomic_DNA"/>
</dbReference>
<evidence type="ECO:0000256" key="5">
    <source>
        <dbReference type="SAM" id="MobiDB-lite"/>
    </source>
</evidence>
<evidence type="ECO:0000256" key="4">
    <source>
        <dbReference type="ARBA" id="ARBA00023180"/>
    </source>
</evidence>
<gene>
    <name evidence="8" type="ORF">KC01_LOCUS3607</name>
</gene>
<dbReference type="Proteomes" id="UP001497482">
    <property type="component" value="Chromosome 10"/>
</dbReference>
<evidence type="ECO:0000259" key="7">
    <source>
        <dbReference type="Pfam" id="PF13330"/>
    </source>
</evidence>
<proteinExistence type="predicted"/>
<dbReference type="InterPro" id="IPR025155">
    <property type="entry name" value="WxxW_domain"/>
</dbReference>
<evidence type="ECO:0000256" key="6">
    <source>
        <dbReference type="SAM" id="SignalP"/>
    </source>
</evidence>
<keyword evidence="3 6" id="KW-0732">Signal</keyword>